<dbReference type="OrthoDB" id="2969743at2"/>
<comment type="caution">
    <text evidence="2">The sequence shown here is derived from an EMBL/GenBank/DDBJ whole genome shotgun (WGS) entry which is preliminary data.</text>
</comment>
<dbReference type="AlphaFoldDB" id="A0A2T6BD26"/>
<accession>A0A2T6BD26</accession>
<organism evidence="2 3">
    <name type="scientific">Melghirimyces profundicolus</name>
    <dbReference type="NCBI Taxonomy" id="1242148"/>
    <lineage>
        <taxon>Bacteria</taxon>
        <taxon>Bacillati</taxon>
        <taxon>Bacillota</taxon>
        <taxon>Bacilli</taxon>
        <taxon>Bacillales</taxon>
        <taxon>Thermoactinomycetaceae</taxon>
        <taxon>Melghirimyces</taxon>
    </lineage>
</organism>
<dbReference type="EMBL" id="QBKR01000024">
    <property type="protein sequence ID" value="PTX53963.1"/>
    <property type="molecule type" value="Genomic_DNA"/>
</dbReference>
<evidence type="ECO:0000256" key="1">
    <source>
        <dbReference type="SAM" id="MobiDB-lite"/>
    </source>
</evidence>
<dbReference type="RefSeq" id="WP_108025460.1">
    <property type="nucleotide sequence ID" value="NZ_QBKR01000024.1"/>
</dbReference>
<protein>
    <submittedName>
        <fullName evidence="2">Uncharacterized protein</fullName>
    </submittedName>
</protein>
<evidence type="ECO:0000313" key="3">
    <source>
        <dbReference type="Proteomes" id="UP000244240"/>
    </source>
</evidence>
<feature type="region of interest" description="Disordered" evidence="1">
    <location>
        <begin position="56"/>
        <end position="84"/>
    </location>
</feature>
<gene>
    <name evidence="2" type="ORF">C8P63_12419</name>
</gene>
<proteinExistence type="predicted"/>
<keyword evidence="3" id="KW-1185">Reference proteome</keyword>
<dbReference type="Proteomes" id="UP000244240">
    <property type="component" value="Unassembled WGS sequence"/>
</dbReference>
<evidence type="ECO:0000313" key="2">
    <source>
        <dbReference type="EMBL" id="PTX53963.1"/>
    </source>
</evidence>
<reference evidence="2 3" key="1">
    <citation type="submission" date="2018-04" db="EMBL/GenBank/DDBJ databases">
        <title>Genomic Encyclopedia of Archaeal and Bacterial Type Strains, Phase II (KMG-II): from individual species to whole genera.</title>
        <authorList>
            <person name="Goeker M."/>
        </authorList>
    </citation>
    <scope>NUCLEOTIDE SEQUENCE [LARGE SCALE GENOMIC DNA]</scope>
    <source>
        <strain evidence="2 3">DSM 45787</strain>
    </source>
</reference>
<name>A0A2T6BD26_9BACL</name>
<sequence>MKPGRAAIPKDVARRLVKILDDPRFAFEIASEYTGCAWMRWLDGMDFHQSTVKEKALEAEGGDSQIRNTSLANRPEQADPKKLE</sequence>